<dbReference type="Pfam" id="PF00005">
    <property type="entry name" value="ABC_tran"/>
    <property type="match status" value="1"/>
</dbReference>
<evidence type="ECO:0000256" key="8">
    <source>
        <dbReference type="SAM" id="MobiDB-lite"/>
    </source>
</evidence>
<gene>
    <name evidence="11" type="ORF">OSTQU699_LOCUS8428</name>
</gene>
<dbReference type="InterPro" id="IPR050352">
    <property type="entry name" value="ABCG_transporters"/>
</dbReference>
<keyword evidence="7 9" id="KW-0472">Membrane</keyword>
<dbReference type="GO" id="GO:0016020">
    <property type="term" value="C:membrane"/>
    <property type="evidence" value="ECO:0007669"/>
    <property type="project" value="UniProtKB-SubCell"/>
</dbReference>
<accession>A0A8S1J761</accession>
<dbReference type="Pfam" id="PF01061">
    <property type="entry name" value="ABC2_membrane"/>
    <property type="match status" value="1"/>
</dbReference>
<dbReference type="Proteomes" id="UP000708148">
    <property type="component" value="Unassembled WGS sequence"/>
</dbReference>
<evidence type="ECO:0000256" key="7">
    <source>
        <dbReference type="ARBA" id="ARBA00023136"/>
    </source>
</evidence>
<keyword evidence="6 9" id="KW-1133">Transmembrane helix</keyword>
<evidence type="ECO:0000256" key="3">
    <source>
        <dbReference type="ARBA" id="ARBA00022692"/>
    </source>
</evidence>
<dbReference type="InterPro" id="IPR017871">
    <property type="entry name" value="ABC_transporter-like_CS"/>
</dbReference>
<evidence type="ECO:0000256" key="9">
    <source>
        <dbReference type="SAM" id="Phobius"/>
    </source>
</evidence>
<dbReference type="PANTHER" id="PTHR48041">
    <property type="entry name" value="ABC TRANSPORTER G FAMILY MEMBER 28"/>
    <property type="match status" value="1"/>
</dbReference>
<name>A0A8S1J761_9CHLO</name>
<dbReference type="SUPFAM" id="SSF52540">
    <property type="entry name" value="P-loop containing nucleoside triphosphate hydrolases"/>
    <property type="match status" value="1"/>
</dbReference>
<protein>
    <recommendedName>
        <fullName evidence="10">ABC transporter domain-containing protein</fullName>
    </recommendedName>
</protein>
<dbReference type="InterPro" id="IPR003439">
    <property type="entry name" value="ABC_transporter-like_ATP-bd"/>
</dbReference>
<keyword evidence="2" id="KW-0813">Transport</keyword>
<keyword evidence="5" id="KW-0067">ATP-binding</keyword>
<dbReference type="GO" id="GO:0016887">
    <property type="term" value="F:ATP hydrolysis activity"/>
    <property type="evidence" value="ECO:0007669"/>
    <property type="project" value="InterPro"/>
</dbReference>
<feature type="transmembrane region" description="Helical" evidence="9">
    <location>
        <begin position="7"/>
        <end position="27"/>
    </location>
</feature>
<dbReference type="InterPro" id="IPR013525">
    <property type="entry name" value="ABC2_TM"/>
</dbReference>
<feature type="transmembrane region" description="Helical" evidence="9">
    <location>
        <begin position="531"/>
        <end position="552"/>
    </location>
</feature>
<feature type="region of interest" description="Disordered" evidence="8">
    <location>
        <begin position="52"/>
        <end position="74"/>
    </location>
</feature>
<feature type="transmembrane region" description="Helical" evidence="9">
    <location>
        <begin position="573"/>
        <end position="598"/>
    </location>
</feature>
<organism evidence="11 12">
    <name type="scientific">Ostreobium quekettii</name>
    <dbReference type="NCBI Taxonomy" id="121088"/>
    <lineage>
        <taxon>Eukaryota</taxon>
        <taxon>Viridiplantae</taxon>
        <taxon>Chlorophyta</taxon>
        <taxon>core chlorophytes</taxon>
        <taxon>Ulvophyceae</taxon>
        <taxon>TCBD clade</taxon>
        <taxon>Bryopsidales</taxon>
        <taxon>Ostreobineae</taxon>
        <taxon>Ostreobiaceae</taxon>
        <taxon>Ostreobium</taxon>
    </lineage>
</organism>
<feature type="transmembrane region" description="Helical" evidence="9">
    <location>
        <begin position="610"/>
        <end position="631"/>
    </location>
</feature>
<dbReference type="InterPro" id="IPR027417">
    <property type="entry name" value="P-loop_NTPase"/>
</dbReference>
<feature type="compositionally biased region" description="Polar residues" evidence="8">
    <location>
        <begin position="456"/>
        <end position="468"/>
    </location>
</feature>
<evidence type="ECO:0000313" key="11">
    <source>
        <dbReference type="EMBL" id="CAD7703071.1"/>
    </source>
</evidence>
<dbReference type="GO" id="GO:0005524">
    <property type="term" value="F:ATP binding"/>
    <property type="evidence" value="ECO:0007669"/>
    <property type="project" value="UniProtKB-KW"/>
</dbReference>
<dbReference type="PROSITE" id="PS00211">
    <property type="entry name" value="ABC_TRANSPORTER_1"/>
    <property type="match status" value="1"/>
</dbReference>
<dbReference type="Gene3D" id="3.40.50.300">
    <property type="entry name" value="P-loop containing nucleotide triphosphate hydrolases"/>
    <property type="match status" value="1"/>
</dbReference>
<dbReference type="SMART" id="SM00382">
    <property type="entry name" value="AAA"/>
    <property type="match status" value="1"/>
</dbReference>
<feature type="transmembrane region" description="Helical" evidence="9">
    <location>
        <begin position="755"/>
        <end position="779"/>
    </location>
</feature>
<evidence type="ECO:0000256" key="1">
    <source>
        <dbReference type="ARBA" id="ARBA00004141"/>
    </source>
</evidence>
<evidence type="ECO:0000256" key="6">
    <source>
        <dbReference type="ARBA" id="ARBA00022989"/>
    </source>
</evidence>
<feature type="domain" description="ABC transporter" evidence="10">
    <location>
        <begin position="95"/>
        <end position="352"/>
    </location>
</feature>
<proteinExistence type="predicted"/>
<dbReference type="OrthoDB" id="66620at2759"/>
<evidence type="ECO:0000256" key="5">
    <source>
        <dbReference type="ARBA" id="ARBA00022840"/>
    </source>
</evidence>
<comment type="subcellular location">
    <subcellularLocation>
        <location evidence="1">Membrane</location>
        <topology evidence="1">Multi-pass membrane protein</topology>
    </subcellularLocation>
</comment>
<comment type="caution">
    <text evidence="11">The sequence shown here is derived from an EMBL/GenBank/DDBJ whole genome shotgun (WGS) entry which is preliminary data.</text>
</comment>
<dbReference type="AlphaFoldDB" id="A0A8S1J761"/>
<dbReference type="GO" id="GO:0140359">
    <property type="term" value="F:ABC-type transporter activity"/>
    <property type="evidence" value="ECO:0007669"/>
    <property type="project" value="InterPro"/>
</dbReference>
<dbReference type="PANTHER" id="PTHR48041:SF139">
    <property type="entry name" value="PROTEIN SCARLET"/>
    <property type="match status" value="1"/>
</dbReference>
<sequence length="787" mass="86013">MGELLELWLPAFIFGNAFAALWMLLALKTTMESDKDSGGWWYKRCKFWSSKEDKSSADGLPKDSVAPPGDGVNSFELRKPETPGRIISQVQAIQLEWRNVTCVYDGKPKKKVLKDVCGMALPGQLTALMGPSGAGKSTLLDILAMRKNTGHVMGRYIVNGAELSLSSRKQRGENTKFVHRTAYVPQEDNFIPTMTTLETLQFYAGLILPETFDDAERDKHINSAIEILGLTEQRDMMVGGMLPGGVAVRGLSGGQKRRLNIAIGIVSAPSVLFLDEPTSGLDSFGAMNVMAHLSNLAHDGKHTVVASIHQPRIGIWNLLDKVVLLSRGILMYWGAPKDAVPWFSGTLGYKYDAERDDSPPEWLMDLISIEFSKPEIDSRKSMTVLAEVQAASNIFRSSHILESGHVVGLDFGDDEGGQNGLDIGRTVMDMDEAPHALQNSLKGAATAEEGGIARQQALQGTEKSSTTGGERRASWHRQASLLSWRTFLSMTRNPADVSLRMLTFTWVGALFGLVFYGLPQDASSLYPRLNIGFMATTFLMLFPYISISLMVSDRSYFLSDMSARLYCPSAYHAAKALVSLPFNALNAAVFSMIVYGMAGLKGEEESQFRYLTLMVMVSLVFVQALHVAAALATSQDMAFMLGIGFTAINMMFANYFNREPDLKFKWLSSFRAISAMGYVFDGITRSELAGRTFPCPEGVGTDQVLEALERGDGVVSGARISRAMLAAFFGANPDAECPSVSGDGILEYFDLNRDFGSIVAILGTFLVVLHGATFAALVLSSRVGTRR</sequence>
<dbReference type="PROSITE" id="PS50893">
    <property type="entry name" value="ABC_TRANSPORTER_2"/>
    <property type="match status" value="1"/>
</dbReference>
<keyword evidence="3 9" id="KW-0812">Transmembrane</keyword>
<dbReference type="InterPro" id="IPR003593">
    <property type="entry name" value="AAA+_ATPase"/>
</dbReference>
<feature type="transmembrane region" description="Helical" evidence="9">
    <location>
        <begin position="497"/>
        <end position="519"/>
    </location>
</feature>
<keyword evidence="12" id="KW-1185">Reference proteome</keyword>
<keyword evidence="4" id="KW-0547">Nucleotide-binding</keyword>
<evidence type="ECO:0000256" key="4">
    <source>
        <dbReference type="ARBA" id="ARBA00022741"/>
    </source>
</evidence>
<feature type="transmembrane region" description="Helical" evidence="9">
    <location>
        <begin position="638"/>
        <end position="656"/>
    </location>
</feature>
<dbReference type="EMBL" id="CAJHUC010002055">
    <property type="protein sequence ID" value="CAD7703071.1"/>
    <property type="molecule type" value="Genomic_DNA"/>
</dbReference>
<feature type="region of interest" description="Disordered" evidence="8">
    <location>
        <begin position="455"/>
        <end position="474"/>
    </location>
</feature>
<evidence type="ECO:0000259" key="10">
    <source>
        <dbReference type="PROSITE" id="PS50893"/>
    </source>
</evidence>
<evidence type="ECO:0000313" key="12">
    <source>
        <dbReference type="Proteomes" id="UP000708148"/>
    </source>
</evidence>
<reference evidence="11" key="1">
    <citation type="submission" date="2020-12" db="EMBL/GenBank/DDBJ databases">
        <authorList>
            <person name="Iha C."/>
        </authorList>
    </citation>
    <scope>NUCLEOTIDE SEQUENCE</scope>
</reference>
<evidence type="ECO:0000256" key="2">
    <source>
        <dbReference type="ARBA" id="ARBA00022448"/>
    </source>
</evidence>